<organism evidence="4 5">
    <name type="scientific">Methanogenium marinum</name>
    <dbReference type="NCBI Taxonomy" id="348610"/>
    <lineage>
        <taxon>Archaea</taxon>
        <taxon>Methanobacteriati</taxon>
        <taxon>Methanobacteriota</taxon>
        <taxon>Stenosarchaea group</taxon>
        <taxon>Methanomicrobia</taxon>
        <taxon>Methanomicrobiales</taxon>
        <taxon>Methanomicrobiaceae</taxon>
        <taxon>Methanogenium</taxon>
    </lineage>
</organism>
<dbReference type="InterPro" id="IPR009097">
    <property type="entry name" value="Cyclic_Pdiesterase"/>
</dbReference>
<feature type="domain" description="Phosphoesterase HXTX" evidence="3">
    <location>
        <begin position="100"/>
        <end position="171"/>
    </location>
</feature>
<dbReference type="GO" id="GO:0004113">
    <property type="term" value="F:2',3'-cyclic-nucleotide 3'-phosphodiesterase activity"/>
    <property type="evidence" value="ECO:0007669"/>
    <property type="project" value="InterPro"/>
</dbReference>
<dbReference type="NCBIfam" id="TIGR02258">
    <property type="entry name" value="2_5_ligase"/>
    <property type="match status" value="1"/>
</dbReference>
<evidence type="ECO:0000313" key="5">
    <source>
        <dbReference type="Proteomes" id="UP001143747"/>
    </source>
</evidence>
<name>A0A9Q4PUL2_9EURY</name>
<reference evidence="4" key="1">
    <citation type="submission" date="2022-01" db="EMBL/GenBank/DDBJ databases">
        <title>Draft genome of Methanogenium marinum DSM 15558.</title>
        <authorList>
            <person name="Chen S.-C."/>
            <person name="You Y.-T."/>
        </authorList>
    </citation>
    <scope>NUCLEOTIDE SEQUENCE</scope>
    <source>
        <strain evidence="4">DSM 15558</strain>
    </source>
</reference>
<comment type="caution">
    <text evidence="4">The sequence shown here is derived from an EMBL/GenBank/DDBJ whole genome shotgun (WGS) entry which is preliminary data.</text>
</comment>
<gene>
    <name evidence="4" type="primary">thpR</name>
    <name evidence="4" type="ORF">L0665_00100</name>
</gene>
<keyword evidence="5" id="KW-1185">Reference proteome</keyword>
<dbReference type="Pfam" id="PF02834">
    <property type="entry name" value="LigT_PEase"/>
    <property type="match status" value="2"/>
</dbReference>
<feature type="short sequence motif" description="HXTX 1" evidence="2">
    <location>
        <begin position="41"/>
        <end position="44"/>
    </location>
</feature>
<dbReference type="PANTHER" id="PTHR35561">
    <property type="entry name" value="RNA 2',3'-CYCLIC PHOSPHODIESTERASE"/>
    <property type="match status" value="1"/>
</dbReference>
<sequence length="179" mass="20006">MVRAFFAVELTRNIRNQFYAAQDILRNSDAKLTCVDPPLAHITLKFLGDVSDDVMHSVQEIMSEFSFKPTEITVSGVRLHPKKRPRIVWADVSDNGWGEETVAELDKLLAPLGIASETRVFTPHVTLGRIKRFDSSLRVAVEEISGCSFGQMVVDTITLKKSTLTPQGPIYEDIMEVKA</sequence>
<dbReference type="InterPro" id="IPR004175">
    <property type="entry name" value="RNA_CPDase"/>
</dbReference>
<proteinExistence type="inferred from homology"/>
<dbReference type="HAMAP" id="MF_01940">
    <property type="entry name" value="RNA_CPDase"/>
    <property type="match status" value="1"/>
</dbReference>
<feature type="active site" description="Proton acceptor" evidence="2">
    <location>
        <position position="124"/>
    </location>
</feature>
<feature type="active site" description="Proton donor" evidence="2">
    <location>
        <position position="41"/>
    </location>
</feature>
<dbReference type="SUPFAM" id="SSF55144">
    <property type="entry name" value="LigT-like"/>
    <property type="match status" value="1"/>
</dbReference>
<feature type="domain" description="Phosphoesterase HXTX" evidence="3">
    <location>
        <begin position="8"/>
        <end position="89"/>
    </location>
</feature>
<protein>
    <recommendedName>
        <fullName evidence="2">RNA 2',3'-cyclic phosphodiesterase</fullName>
        <shortName evidence="2">RNA 2',3'-CPDase</shortName>
        <ecNumber evidence="2">3.1.4.58</ecNumber>
    </recommendedName>
</protein>
<accession>A0A9Q4PUL2</accession>
<dbReference type="Proteomes" id="UP001143747">
    <property type="component" value="Unassembled WGS sequence"/>
</dbReference>
<keyword evidence="1 2" id="KW-0378">Hydrolase</keyword>
<dbReference type="InterPro" id="IPR014051">
    <property type="entry name" value="Phosphoesterase_HXTX"/>
</dbReference>
<dbReference type="EC" id="3.1.4.58" evidence="2"/>
<evidence type="ECO:0000313" key="4">
    <source>
        <dbReference type="EMBL" id="MDE4907030.1"/>
    </source>
</evidence>
<dbReference type="RefSeq" id="WP_274923694.1">
    <property type="nucleotide sequence ID" value="NZ_JAKELO010000001.1"/>
</dbReference>
<dbReference type="GO" id="GO:0008664">
    <property type="term" value="F:RNA 2',3'-cyclic 3'-phosphodiesterase activity"/>
    <property type="evidence" value="ECO:0007669"/>
    <property type="project" value="UniProtKB-EC"/>
</dbReference>
<evidence type="ECO:0000259" key="3">
    <source>
        <dbReference type="Pfam" id="PF02834"/>
    </source>
</evidence>
<evidence type="ECO:0000256" key="2">
    <source>
        <dbReference type="HAMAP-Rule" id="MF_01940"/>
    </source>
</evidence>
<evidence type="ECO:0000256" key="1">
    <source>
        <dbReference type="ARBA" id="ARBA00022801"/>
    </source>
</evidence>
<comment type="similarity">
    <text evidence="2">Belongs to the 2H phosphoesterase superfamily. ThpR family.</text>
</comment>
<feature type="short sequence motif" description="HXTX 2" evidence="2">
    <location>
        <begin position="124"/>
        <end position="127"/>
    </location>
</feature>
<dbReference type="EMBL" id="JAKELO010000001">
    <property type="protein sequence ID" value="MDE4907030.1"/>
    <property type="molecule type" value="Genomic_DNA"/>
</dbReference>
<dbReference type="Gene3D" id="3.90.1140.10">
    <property type="entry name" value="Cyclic phosphodiesterase"/>
    <property type="match status" value="1"/>
</dbReference>
<dbReference type="AlphaFoldDB" id="A0A9Q4PUL2"/>
<comment type="catalytic activity">
    <reaction evidence="2">
        <text>a 3'-end 2',3'-cyclophospho-ribonucleotide-RNA + H2O = a 3'-end 2'-phospho-ribonucleotide-RNA + H(+)</text>
        <dbReference type="Rhea" id="RHEA:11828"/>
        <dbReference type="Rhea" id="RHEA-COMP:10464"/>
        <dbReference type="Rhea" id="RHEA-COMP:17353"/>
        <dbReference type="ChEBI" id="CHEBI:15377"/>
        <dbReference type="ChEBI" id="CHEBI:15378"/>
        <dbReference type="ChEBI" id="CHEBI:83064"/>
        <dbReference type="ChEBI" id="CHEBI:173113"/>
        <dbReference type="EC" id="3.1.4.58"/>
    </reaction>
</comment>
<comment type="function">
    <text evidence="2">Hydrolyzes RNA 2',3'-cyclic phosphodiester to an RNA 2'-phosphomonoester.</text>
</comment>
<dbReference type="PANTHER" id="PTHR35561:SF1">
    <property type="entry name" value="RNA 2',3'-CYCLIC PHOSPHODIESTERASE"/>
    <property type="match status" value="1"/>
</dbReference>